<evidence type="ECO:0000259" key="5">
    <source>
        <dbReference type="PROSITE" id="PS50825"/>
    </source>
</evidence>
<dbReference type="PANTHER" id="PTHR24273:SF32">
    <property type="entry name" value="HYALIN"/>
    <property type="match status" value="1"/>
</dbReference>
<gene>
    <name evidence="9" type="primary">LOC100206379</name>
</gene>
<dbReference type="PROSITE" id="PS52031">
    <property type="entry name" value="GG_LECTIN"/>
    <property type="match status" value="1"/>
</dbReference>
<evidence type="ECO:0000256" key="1">
    <source>
        <dbReference type="ARBA" id="ARBA00022737"/>
    </source>
</evidence>
<evidence type="ECO:0000313" key="8">
    <source>
        <dbReference type="Proteomes" id="UP001652625"/>
    </source>
</evidence>
<dbReference type="RefSeq" id="XP_065667743.1">
    <property type="nucleotide sequence ID" value="XM_065811671.1"/>
</dbReference>
<dbReference type="Pfam" id="PF07699">
    <property type="entry name" value="Ephrin_rec_like"/>
    <property type="match status" value="2"/>
</dbReference>
<dbReference type="PANTHER" id="PTHR24273">
    <property type="entry name" value="FI04643P-RELATED"/>
    <property type="match status" value="1"/>
</dbReference>
<feature type="domain" description="Sushi" evidence="7">
    <location>
        <begin position="481"/>
        <end position="543"/>
    </location>
</feature>
<dbReference type="SMART" id="SM00032">
    <property type="entry name" value="CCP"/>
    <property type="match status" value="1"/>
</dbReference>
<evidence type="ECO:0000259" key="6">
    <source>
        <dbReference type="PROSITE" id="PS50878"/>
    </source>
</evidence>
<dbReference type="SMART" id="SM01411">
    <property type="entry name" value="Ephrin_rec_like"/>
    <property type="match status" value="2"/>
</dbReference>
<evidence type="ECO:0000256" key="3">
    <source>
        <dbReference type="PROSITE-ProRule" id="PRU00302"/>
    </source>
</evidence>
<dbReference type="InterPro" id="IPR000477">
    <property type="entry name" value="RT_dom"/>
</dbReference>
<feature type="disulfide bond" evidence="3">
    <location>
        <begin position="514"/>
        <end position="541"/>
    </location>
</feature>
<dbReference type="InterPro" id="IPR009030">
    <property type="entry name" value="Growth_fac_rcpt_cys_sf"/>
</dbReference>
<dbReference type="InterPro" id="IPR003410">
    <property type="entry name" value="HYR_dom"/>
</dbReference>
<feature type="domain" description="Reverse transcriptase" evidence="6">
    <location>
        <begin position="1"/>
        <end position="208"/>
    </location>
</feature>
<keyword evidence="4" id="KW-1133">Transmembrane helix</keyword>
<dbReference type="Gene3D" id="2.10.50.10">
    <property type="entry name" value="Tumor Necrosis Factor Receptor, subunit A, domain 2"/>
    <property type="match status" value="2"/>
</dbReference>
<dbReference type="InterPro" id="IPR039477">
    <property type="entry name" value="ILEI/PANDER_dom"/>
</dbReference>
<proteinExistence type="predicted"/>
<evidence type="ECO:0000256" key="4">
    <source>
        <dbReference type="SAM" id="Phobius"/>
    </source>
</evidence>
<dbReference type="Gene3D" id="2.10.70.10">
    <property type="entry name" value="Complement Module, domain 1"/>
    <property type="match status" value="1"/>
</dbReference>
<name>A0ABM4D0J3_HYDVU</name>
<dbReference type="Proteomes" id="UP001652625">
    <property type="component" value="Chromosome 12"/>
</dbReference>
<sequence>MQLQSNPDTVVLQVDFAENFSNFLQDEVQSAHWHKKQFTVLLLYFDGGGEAMAIALDIFKAFDKVWHTGLLHKFISYGVSGKVFEIIKLFLSDRFIKVILEGQHSSLFQVTSKILQGSILGPILFLIYINDLTDSITSKVALFADDSILYSCLVKNSSLFDCIEQAANLEPDLTSVDTFSISMLYSYNVQNPTFFATTPMAVFLLFIIYNLFYFITSSNACQSNSKCSWTVCHTSYSEYLPKPNPGSCTLQTSNGRNTITTHSKSGNCPKNHGCSEPARYRTWCLCQEVDSCWWSTWSEWSGNINQGSCGHQRRYRSAQKVFKYIEKPSCHNAVVNCKNDQDSESRTWCSCKKINSCQTSEWTLWSSFPIPNTCSTQTRKRDIVATYIYEGQENNCDGITDTCPTKSLDDLRVLCNCPFKECIEGEWTSWELHTWNGNCPTERRLKQYREVVKYKEAFVNCDGVGPKVCPDPVGHLRDKEITCPSLPAPLYGKHDNLACNGVNSKCQSVCKISCNKGFKLSGSSYLTCQGNGSWNGVIGTCKDIEPPNIICPVLKSEFFNLPNRNYSIIDLPEATATDNIGLAPKITVDKSSPLKVFVKNDVYVKYTATDSSGNQRSCEVKLSVKDNEPPKIVSCPSDKVFQTGQIPYEVYWDEPMFHDNVDEFHVNVFPSHQSGSYFPRGKHTITYLARDQSFNIVNCTFSVQVDLKACPLYDPPENGALNCNVMKNDVVETYICTVSCKADHWFLQGDNLPQFYNFYVCGEEEQWRGQNEISSSNPVFFVPIQKGNKPWPDCSVQNVAENIKTHFQMFAGKCGDATQQLHMKQAFINAMKNDIVIDNLFCKLSDDHCTVENIVIVCSPNSYNALNSMTIEFTLNIYAKNQNITRLTHNIVSAMKSSVNEKVFKGIFTDYKGFVSSASVVTCRDGYEYKQINESNKEKQCIQCGRGMYFDRSISKCKVCDIGTYQSQEAQTFCIKCPNNTSTVGKYAKDYQLCKAMCKPGTYSANGLEVCYACPIGTYQPMRMSTNCIPCPPGKVNSNVGSTTQDDCLLAGLDIIIRSEGCGDPDITKACGISTILVNSVQYSLMKRGMNFVAVNAYTGKLIESVAFDWHEDFLACEKTYTWVEKLQNSSIVLVAAQDDVTNVAFNKCFAALQVLGGKPPFQREYRSSFAMIGFKGMQSETMIEQKKNGFGMGSTTITKNIKLLMKN</sequence>
<protein>
    <submittedName>
        <fullName evidence="9">Uncharacterized protein LOC100206379 isoform X2</fullName>
    </submittedName>
</protein>
<keyword evidence="4" id="KW-0472">Membrane</keyword>
<evidence type="ECO:0000313" key="9">
    <source>
        <dbReference type="RefSeq" id="XP_065667743.1"/>
    </source>
</evidence>
<dbReference type="InterPro" id="IPR035976">
    <property type="entry name" value="Sushi/SCR/CCP_sf"/>
</dbReference>
<dbReference type="CDD" id="cd00033">
    <property type="entry name" value="CCP"/>
    <property type="match status" value="1"/>
</dbReference>
<dbReference type="PROSITE" id="PS50878">
    <property type="entry name" value="RT_POL"/>
    <property type="match status" value="1"/>
</dbReference>
<dbReference type="GeneID" id="100206379"/>
<dbReference type="Pfam" id="PF02494">
    <property type="entry name" value="HYR"/>
    <property type="match status" value="2"/>
</dbReference>
<dbReference type="Pfam" id="PF00078">
    <property type="entry name" value="RVT_1"/>
    <property type="match status" value="1"/>
</dbReference>
<organism evidence="8 9">
    <name type="scientific">Hydra vulgaris</name>
    <name type="common">Hydra</name>
    <name type="synonym">Hydra attenuata</name>
    <dbReference type="NCBI Taxonomy" id="6087"/>
    <lineage>
        <taxon>Eukaryota</taxon>
        <taxon>Metazoa</taxon>
        <taxon>Cnidaria</taxon>
        <taxon>Hydrozoa</taxon>
        <taxon>Hydroidolina</taxon>
        <taxon>Anthoathecata</taxon>
        <taxon>Aplanulata</taxon>
        <taxon>Hydridae</taxon>
        <taxon>Hydra</taxon>
    </lineage>
</organism>
<dbReference type="PROSITE" id="PS50923">
    <property type="entry name" value="SUSHI"/>
    <property type="match status" value="1"/>
</dbReference>
<feature type="domain" description="HYR" evidence="5">
    <location>
        <begin position="625"/>
        <end position="707"/>
    </location>
</feature>
<reference evidence="9" key="1">
    <citation type="submission" date="2025-08" db="UniProtKB">
        <authorList>
            <consortium name="RefSeq"/>
        </authorList>
    </citation>
    <scope>IDENTIFICATION</scope>
</reference>
<keyword evidence="2 3" id="KW-1015">Disulfide bond</keyword>
<feature type="domain" description="HYR" evidence="5">
    <location>
        <begin position="542"/>
        <end position="624"/>
    </location>
</feature>
<accession>A0ABM4D0J3</accession>
<dbReference type="SUPFAM" id="SSF57184">
    <property type="entry name" value="Growth factor receptor domain"/>
    <property type="match status" value="1"/>
</dbReference>
<comment type="caution">
    <text evidence="3">Lacks conserved residue(s) required for the propagation of feature annotation.</text>
</comment>
<evidence type="ECO:0000256" key="2">
    <source>
        <dbReference type="ARBA" id="ARBA00023157"/>
    </source>
</evidence>
<keyword evidence="8" id="KW-1185">Reference proteome</keyword>
<dbReference type="PROSITE" id="PS50825">
    <property type="entry name" value="HYR"/>
    <property type="match status" value="2"/>
</dbReference>
<keyword evidence="4" id="KW-0812">Transmembrane</keyword>
<keyword evidence="1" id="KW-0677">Repeat</keyword>
<dbReference type="Pfam" id="PF00084">
    <property type="entry name" value="Sushi"/>
    <property type="match status" value="1"/>
</dbReference>
<dbReference type="Pfam" id="PF15711">
    <property type="entry name" value="ILEI"/>
    <property type="match status" value="1"/>
</dbReference>
<feature type="transmembrane region" description="Helical" evidence="4">
    <location>
        <begin position="193"/>
        <end position="215"/>
    </location>
</feature>
<dbReference type="SUPFAM" id="SSF57535">
    <property type="entry name" value="Complement control module/SCR domain"/>
    <property type="match status" value="1"/>
</dbReference>
<dbReference type="InterPro" id="IPR000436">
    <property type="entry name" value="Sushi_SCR_CCP_dom"/>
</dbReference>
<keyword evidence="3" id="KW-0768">Sushi</keyword>
<evidence type="ECO:0000259" key="7">
    <source>
        <dbReference type="PROSITE" id="PS50923"/>
    </source>
</evidence>
<dbReference type="InterPro" id="IPR011641">
    <property type="entry name" value="Tyr-kin_ephrin_A/B_rcpt-like"/>
</dbReference>